<dbReference type="Gene3D" id="3.90.1260.10">
    <property type="entry name" value="Argininosuccinate synthetase, chain A, domain 2"/>
    <property type="match status" value="1"/>
</dbReference>
<keyword evidence="6" id="KW-0547">Nucleotide-binding</keyword>
<protein>
    <recommendedName>
        <fullName evidence="2">argininosuccinate synthase</fullName>
        <ecNumber evidence="2">6.3.4.5</ecNumber>
    </recommendedName>
</protein>
<dbReference type="Gene3D" id="3.40.50.620">
    <property type="entry name" value="HUPs"/>
    <property type="match status" value="1"/>
</dbReference>
<dbReference type="NCBIfam" id="TIGR00032">
    <property type="entry name" value="argG"/>
    <property type="match status" value="1"/>
</dbReference>
<evidence type="ECO:0000256" key="5">
    <source>
        <dbReference type="ARBA" id="ARBA00022605"/>
    </source>
</evidence>
<evidence type="ECO:0000256" key="1">
    <source>
        <dbReference type="ARBA" id="ARBA00004967"/>
    </source>
</evidence>
<evidence type="ECO:0000259" key="9">
    <source>
        <dbReference type="Pfam" id="PF20979"/>
    </source>
</evidence>
<name>A0ABQ3UNP5_9CHLR</name>
<keyword evidence="7" id="KW-0067">ATP-binding</keyword>
<dbReference type="InterPro" id="IPR014729">
    <property type="entry name" value="Rossmann-like_a/b/a_fold"/>
</dbReference>
<dbReference type="EC" id="6.3.4.5" evidence="2"/>
<proteinExistence type="predicted"/>
<evidence type="ECO:0000256" key="6">
    <source>
        <dbReference type="ARBA" id="ARBA00022741"/>
    </source>
</evidence>
<evidence type="ECO:0000259" key="8">
    <source>
        <dbReference type="Pfam" id="PF00764"/>
    </source>
</evidence>
<dbReference type="InterPro" id="IPR023434">
    <property type="entry name" value="Arginosuc_synth_type_1_subfam"/>
</dbReference>
<dbReference type="CDD" id="cd01999">
    <property type="entry name" value="ASS"/>
    <property type="match status" value="1"/>
</dbReference>
<feature type="domain" description="Arginosuccinate synthase-like N-terminal" evidence="8">
    <location>
        <begin position="39"/>
        <end position="197"/>
    </location>
</feature>
<evidence type="ECO:0000256" key="7">
    <source>
        <dbReference type="ARBA" id="ARBA00022840"/>
    </source>
</evidence>
<sequence>MVTNNQTHLTQATTTSSQDALALALHKVNSVDVPQGNTIALAFSGGLDSTLCVKLAETKYHASKLYAISVDVGQGEEELNMSIQRAEMLGITPIVLDAREEFTTQWLTKAIQANSDYNGYPISTSMTRQLIAKKVAQKALELGCDALMEGSSGKGNDQYRMHNVFSLFAPGLPTFVPVRDFDLTRGEEQLLMENFGIPVEELIAGGDDKTMWCRSIASGGIGLDTELPDSIWMWLKPPHTAANQPSTFKITWEHGLPVALDGEALPLDEIIQKLNVLGGENGIGKIDMFEDGIMGLKSREIYEAPGAQILLKLHRDLELYCLTKEEIPLKRQLDAQWSSMVYHGEWFHPLKNAIDAFISTTQQAVSGEYVVSLYKGNIDIVSRSSHSGLFFPDVRSINSASFNQKECAPAAHLRGLPYELIARRNKLAGITQEGL</sequence>
<dbReference type="InterPro" id="IPR001518">
    <property type="entry name" value="Arginosuc_synth"/>
</dbReference>
<evidence type="ECO:0000313" key="10">
    <source>
        <dbReference type="EMBL" id="GHO54336.1"/>
    </source>
</evidence>
<keyword evidence="4" id="KW-0436">Ligase</keyword>
<organism evidence="10 11">
    <name type="scientific">Ktedonobacter robiniae</name>
    <dbReference type="NCBI Taxonomy" id="2778365"/>
    <lineage>
        <taxon>Bacteria</taxon>
        <taxon>Bacillati</taxon>
        <taxon>Chloroflexota</taxon>
        <taxon>Ktedonobacteria</taxon>
        <taxon>Ktedonobacterales</taxon>
        <taxon>Ktedonobacteraceae</taxon>
        <taxon>Ktedonobacter</taxon>
    </lineage>
</organism>
<dbReference type="EMBL" id="BNJG01000001">
    <property type="protein sequence ID" value="GHO54336.1"/>
    <property type="molecule type" value="Genomic_DNA"/>
</dbReference>
<dbReference type="PANTHER" id="PTHR11587">
    <property type="entry name" value="ARGININOSUCCINATE SYNTHASE"/>
    <property type="match status" value="1"/>
</dbReference>
<evidence type="ECO:0000256" key="4">
    <source>
        <dbReference type="ARBA" id="ARBA00022598"/>
    </source>
</evidence>
<dbReference type="SUPFAM" id="SSF52402">
    <property type="entry name" value="Adenine nucleotide alpha hydrolases-like"/>
    <property type="match status" value="1"/>
</dbReference>
<dbReference type="RefSeq" id="WP_201371063.1">
    <property type="nucleotide sequence ID" value="NZ_BNJG01000001.1"/>
</dbReference>
<comment type="pathway">
    <text evidence="1">Amino-acid biosynthesis; L-arginine biosynthesis; L-arginine from L-ornithine and carbamoyl phosphate: step 2/3.</text>
</comment>
<keyword evidence="11" id="KW-1185">Reference proteome</keyword>
<dbReference type="InterPro" id="IPR048268">
    <property type="entry name" value="Arginosuc_syn_C"/>
</dbReference>
<feature type="domain" description="Arginosuccinate synthase C-terminal" evidence="9">
    <location>
        <begin position="208"/>
        <end position="417"/>
    </location>
</feature>
<keyword evidence="3" id="KW-0055">Arginine biosynthesis</keyword>
<dbReference type="PANTHER" id="PTHR11587:SF2">
    <property type="entry name" value="ARGININOSUCCINATE SYNTHASE"/>
    <property type="match status" value="1"/>
</dbReference>
<dbReference type="InterPro" id="IPR024074">
    <property type="entry name" value="AS_cat/multimer_dom_body"/>
</dbReference>
<evidence type="ECO:0000313" key="11">
    <source>
        <dbReference type="Proteomes" id="UP000654345"/>
    </source>
</evidence>
<gene>
    <name evidence="10" type="ORF">KSB_28110</name>
</gene>
<dbReference type="InterPro" id="IPR048267">
    <property type="entry name" value="Arginosuc_syn_N"/>
</dbReference>
<keyword evidence="5" id="KW-0028">Amino-acid biosynthesis</keyword>
<comment type="caution">
    <text evidence="10">The sequence shown here is derived from an EMBL/GenBank/DDBJ whole genome shotgun (WGS) entry which is preliminary data.</text>
</comment>
<dbReference type="Pfam" id="PF20979">
    <property type="entry name" value="Arginosuc_syn_C"/>
    <property type="match status" value="1"/>
</dbReference>
<reference evidence="10 11" key="1">
    <citation type="journal article" date="2021" name="Int. J. Syst. Evol. Microbiol.">
        <title>Reticulibacter mediterranei gen. nov., sp. nov., within the new family Reticulibacteraceae fam. nov., and Ktedonospora formicarum gen. nov., sp. nov., Ktedonobacter robiniae sp. nov., Dictyobacter formicarum sp. nov. and Dictyobacter arantiisoli sp. nov., belonging to the class Ktedonobacteria.</title>
        <authorList>
            <person name="Yabe S."/>
            <person name="Zheng Y."/>
            <person name="Wang C.M."/>
            <person name="Sakai Y."/>
            <person name="Abe K."/>
            <person name="Yokota A."/>
            <person name="Donadio S."/>
            <person name="Cavaletti L."/>
            <person name="Monciardini P."/>
        </authorList>
    </citation>
    <scope>NUCLEOTIDE SEQUENCE [LARGE SCALE GENOMIC DNA]</scope>
    <source>
        <strain evidence="10 11">SOSP1-30</strain>
    </source>
</reference>
<dbReference type="Proteomes" id="UP000654345">
    <property type="component" value="Unassembled WGS sequence"/>
</dbReference>
<evidence type="ECO:0000256" key="3">
    <source>
        <dbReference type="ARBA" id="ARBA00022571"/>
    </source>
</evidence>
<dbReference type="Pfam" id="PF00764">
    <property type="entry name" value="Arginosuc_synth"/>
    <property type="match status" value="1"/>
</dbReference>
<accession>A0ABQ3UNP5</accession>
<dbReference type="SUPFAM" id="SSF69864">
    <property type="entry name" value="Argininosuccinate synthetase, C-terminal domain"/>
    <property type="match status" value="1"/>
</dbReference>
<evidence type="ECO:0000256" key="2">
    <source>
        <dbReference type="ARBA" id="ARBA00012286"/>
    </source>
</evidence>